<evidence type="ECO:0000313" key="3">
    <source>
        <dbReference type="Proteomes" id="UP001302316"/>
    </source>
</evidence>
<gene>
    <name evidence="2" type="ORF">VCB98_04515</name>
</gene>
<reference evidence="2 3" key="1">
    <citation type="submission" date="2023-12" db="EMBL/GenBank/DDBJ databases">
        <title>Whole-genome sequencing of halo(alkali)philic microorganisms from hypersaline lakes.</title>
        <authorList>
            <person name="Sorokin D.Y."/>
            <person name="Merkel A.Y."/>
            <person name="Messina E."/>
            <person name="Yakimov M."/>
        </authorList>
    </citation>
    <scope>NUCLEOTIDE SEQUENCE [LARGE SCALE GENOMIC DNA]</scope>
    <source>
        <strain evidence="2 3">AB-CW1</strain>
    </source>
</reference>
<feature type="repeat" description="TPR" evidence="1">
    <location>
        <begin position="16"/>
        <end position="49"/>
    </location>
</feature>
<dbReference type="PROSITE" id="PS50005">
    <property type="entry name" value="TPR"/>
    <property type="match status" value="1"/>
</dbReference>
<sequence length="111" mass="12764">MLENLLKMLERGQDSAMLRFSLGNEYLRRDALPEAAQHYQAALELDAQYSAAWRAYGRTLLRLERLEAAVEALEQGIPVAEARGDKQAAREMQVFLKRARKQLSERDRDKS</sequence>
<protein>
    <submittedName>
        <fullName evidence="2">Tetratricopeptide repeat protein</fullName>
    </submittedName>
</protein>
<keyword evidence="1" id="KW-0802">TPR repeat</keyword>
<dbReference type="RefSeq" id="WP_346050713.1">
    <property type="nucleotide sequence ID" value="NZ_JAYGII010000006.1"/>
</dbReference>
<evidence type="ECO:0000256" key="1">
    <source>
        <dbReference type="PROSITE-ProRule" id="PRU00339"/>
    </source>
</evidence>
<dbReference type="Pfam" id="PF14559">
    <property type="entry name" value="TPR_19"/>
    <property type="match status" value="1"/>
</dbReference>
<proteinExistence type="predicted"/>
<dbReference type="SUPFAM" id="SSF48452">
    <property type="entry name" value="TPR-like"/>
    <property type="match status" value="1"/>
</dbReference>
<dbReference type="Proteomes" id="UP001302316">
    <property type="component" value="Unassembled WGS sequence"/>
</dbReference>
<keyword evidence="3" id="KW-1185">Reference proteome</keyword>
<name>A0AAP6JEG3_9GAMM</name>
<evidence type="ECO:0000313" key="2">
    <source>
        <dbReference type="EMBL" id="MEA5445082.1"/>
    </source>
</evidence>
<dbReference type="InterPro" id="IPR011990">
    <property type="entry name" value="TPR-like_helical_dom_sf"/>
</dbReference>
<dbReference type="SMART" id="SM00028">
    <property type="entry name" value="TPR"/>
    <property type="match status" value="2"/>
</dbReference>
<accession>A0AAP6JEG3</accession>
<dbReference type="InterPro" id="IPR019734">
    <property type="entry name" value="TPR_rpt"/>
</dbReference>
<organism evidence="2 3">
    <name type="scientific">Natronospira elongata</name>
    <dbReference type="NCBI Taxonomy" id="3110268"/>
    <lineage>
        <taxon>Bacteria</taxon>
        <taxon>Pseudomonadati</taxon>
        <taxon>Pseudomonadota</taxon>
        <taxon>Gammaproteobacteria</taxon>
        <taxon>Natronospirales</taxon>
        <taxon>Natronospiraceae</taxon>
        <taxon>Natronospira</taxon>
    </lineage>
</organism>
<dbReference type="EMBL" id="JAYGII010000006">
    <property type="protein sequence ID" value="MEA5445082.1"/>
    <property type="molecule type" value="Genomic_DNA"/>
</dbReference>
<dbReference type="AlphaFoldDB" id="A0AAP6JEG3"/>
<comment type="caution">
    <text evidence="2">The sequence shown here is derived from an EMBL/GenBank/DDBJ whole genome shotgun (WGS) entry which is preliminary data.</text>
</comment>
<dbReference type="Gene3D" id="1.25.40.10">
    <property type="entry name" value="Tetratricopeptide repeat domain"/>
    <property type="match status" value="1"/>
</dbReference>